<accession>A0A937UPB0</accession>
<comment type="caution">
    <text evidence="2">The sequence shown here is derived from an EMBL/GenBank/DDBJ whole genome shotgun (WGS) entry which is preliminary data.</text>
</comment>
<evidence type="ECO:0000313" key="3">
    <source>
        <dbReference type="Proteomes" id="UP000604475"/>
    </source>
</evidence>
<organism evidence="2 3">
    <name type="scientific">Frankia nepalensis</name>
    <dbReference type="NCBI Taxonomy" id="1836974"/>
    <lineage>
        <taxon>Bacteria</taxon>
        <taxon>Bacillati</taxon>
        <taxon>Actinomycetota</taxon>
        <taxon>Actinomycetes</taxon>
        <taxon>Frankiales</taxon>
        <taxon>Frankiaceae</taxon>
        <taxon>Frankia</taxon>
    </lineage>
</organism>
<dbReference type="EMBL" id="JAEACQ010000197">
    <property type="protein sequence ID" value="MBL7628903.1"/>
    <property type="molecule type" value="Genomic_DNA"/>
</dbReference>
<gene>
    <name evidence="2" type="ORF">I7412_17415</name>
</gene>
<feature type="compositionally biased region" description="Basic and acidic residues" evidence="1">
    <location>
        <begin position="271"/>
        <end position="284"/>
    </location>
</feature>
<protein>
    <recommendedName>
        <fullName evidence="4">DUF559 domain-containing protein</fullName>
    </recommendedName>
</protein>
<evidence type="ECO:0008006" key="4">
    <source>
        <dbReference type="Google" id="ProtNLM"/>
    </source>
</evidence>
<sequence length="356" mass="38770">MLEATRVARAQGGVLTYRQALDAGLTRAQIRIFVRRGWWYSPARDAYVLRAAVQDDGDDPVSALWAGARAALLSRPGAAICGLTAARLLGFGSAADAADQAPIELLVANRGAKRAVRGVTQVPRRGELDSRDVVEVAGLALTAPTRTLADVALAAACREDAVSLMDAALRRGLVADLAAARSATARRPGRRRVEPWWALADGRAESVLETRARLLLVDHGLRPEELQWEVHDQRGLFVARVDLAYPSRQVAVEADGVKIHGGPPATPPSTRDSRDRSRSATPRYRVDPLFQDRRRQNGLTRLGWRVVRVTWADLRDRPSQVIQEVRETLVAPIPRVAATPVIPGGRGHATFHDHQG</sequence>
<dbReference type="SUPFAM" id="SSF52980">
    <property type="entry name" value="Restriction endonuclease-like"/>
    <property type="match status" value="1"/>
</dbReference>
<dbReference type="Proteomes" id="UP000604475">
    <property type="component" value="Unassembled WGS sequence"/>
</dbReference>
<dbReference type="Gene3D" id="3.40.960.10">
    <property type="entry name" value="VSR Endonuclease"/>
    <property type="match status" value="1"/>
</dbReference>
<proteinExistence type="predicted"/>
<evidence type="ECO:0000256" key="1">
    <source>
        <dbReference type="SAM" id="MobiDB-lite"/>
    </source>
</evidence>
<dbReference type="RefSeq" id="WP_203007312.1">
    <property type="nucleotide sequence ID" value="NZ_JADWYU010000137.1"/>
</dbReference>
<keyword evidence="3" id="KW-1185">Reference proteome</keyword>
<evidence type="ECO:0000313" key="2">
    <source>
        <dbReference type="EMBL" id="MBL7628903.1"/>
    </source>
</evidence>
<dbReference type="InterPro" id="IPR011335">
    <property type="entry name" value="Restrct_endonuc-II-like"/>
</dbReference>
<reference evidence="2" key="1">
    <citation type="submission" date="2020-12" db="EMBL/GenBank/DDBJ databases">
        <title>Genomic characterization of non-nitrogen-fixing Frankia strains.</title>
        <authorList>
            <person name="Carlos-Shanley C."/>
            <person name="Guerra T."/>
            <person name="Hahn D."/>
        </authorList>
    </citation>
    <scope>NUCLEOTIDE SEQUENCE</scope>
    <source>
        <strain evidence="2">CN6</strain>
    </source>
</reference>
<name>A0A937UPB0_9ACTN</name>
<feature type="region of interest" description="Disordered" evidence="1">
    <location>
        <begin position="255"/>
        <end position="284"/>
    </location>
</feature>
<dbReference type="AlphaFoldDB" id="A0A937UPB0"/>